<evidence type="ECO:0000313" key="5">
    <source>
        <dbReference type="EMBL" id="GAA3730647.1"/>
    </source>
</evidence>
<dbReference type="Gene3D" id="1.10.10.10">
    <property type="entry name" value="Winged helix-like DNA-binding domain superfamily/Winged helix DNA-binding domain"/>
    <property type="match status" value="1"/>
</dbReference>
<dbReference type="Pfam" id="PF07729">
    <property type="entry name" value="FCD"/>
    <property type="match status" value="1"/>
</dbReference>
<keyword evidence="2" id="KW-0238">DNA-binding</keyword>
<sequence length="214" mass="23701">MDVTRSAAERVYQHAKNAILTGRYPAGDLISEGDIAADVGFSRTPVREALLRLETDGLVRLYPKRGALIVPVSQQEIDDVVETRRLIEGFTARRAAEAVPETRRELAERLDHHLTTMRREAGSDRSAFVLADREFHRAVVTATGNRILSQLYESLRDRQLRMMQENARTVARLQHYITEHAAILDAVRAGAPDAADAAVNAHLDTAAAAIGARR</sequence>
<dbReference type="InterPro" id="IPR008920">
    <property type="entry name" value="TF_FadR/GntR_C"/>
</dbReference>
<dbReference type="InterPro" id="IPR036388">
    <property type="entry name" value="WH-like_DNA-bd_sf"/>
</dbReference>
<reference evidence="6" key="1">
    <citation type="journal article" date="2019" name="Int. J. Syst. Evol. Microbiol.">
        <title>The Global Catalogue of Microorganisms (GCM) 10K type strain sequencing project: providing services to taxonomists for standard genome sequencing and annotation.</title>
        <authorList>
            <consortium name="The Broad Institute Genomics Platform"/>
            <consortium name="The Broad Institute Genome Sequencing Center for Infectious Disease"/>
            <person name="Wu L."/>
            <person name="Ma J."/>
        </authorList>
    </citation>
    <scope>NUCLEOTIDE SEQUENCE [LARGE SCALE GENOMIC DNA]</scope>
    <source>
        <strain evidence="6">JCM 17137</strain>
    </source>
</reference>
<dbReference type="PANTHER" id="PTHR43537:SF24">
    <property type="entry name" value="GLUCONATE OPERON TRANSCRIPTIONAL REPRESSOR"/>
    <property type="match status" value="1"/>
</dbReference>
<protein>
    <submittedName>
        <fullName evidence="5">GntR family transcriptional regulator</fullName>
    </submittedName>
</protein>
<dbReference type="Proteomes" id="UP001500908">
    <property type="component" value="Unassembled WGS sequence"/>
</dbReference>
<name>A0ABP7F3N9_9ACTN</name>
<dbReference type="SMART" id="SM00895">
    <property type="entry name" value="FCD"/>
    <property type="match status" value="1"/>
</dbReference>
<evidence type="ECO:0000256" key="1">
    <source>
        <dbReference type="ARBA" id="ARBA00023015"/>
    </source>
</evidence>
<accession>A0ABP7F3N9</accession>
<keyword evidence="6" id="KW-1185">Reference proteome</keyword>
<comment type="caution">
    <text evidence="5">The sequence shown here is derived from an EMBL/GenBank/DDBJ whole genome shotgun (WGS) entry which is preliminary data.</text>
</comment>
<organism evidence="5 6">
    <name type="scientific">Salinactinospora qingdaonensis</name>
    <dbReference type="NCBI Taxonomy" id="702744"/>
    <lineage>
        <taxon>Bacteria</taxon>
        <taxon>Bacillati</taxon>
        <taxon>Actinomycetota</taxon>
        <taxon>Actinomycetes</taxon>
        <taxon>Streptosporangiales</taxon>
        <taxon>Nocardiopsidaceae</taxon>
        <taxon>Salinactinospora</taxon>
    </lineage>
</organism>
<dbReference type="PANTHER" id="PTHR43537">
    <property type="entry name" value="TRANSCRIPTIONAL REGULATOR, GNTR FAMILY"/>
    <property type="match status" value="1"/>
</dbReference>
<evidence type="ECO:0000313" key="6">
    <source>
        <dbReference type="Proteomes" id="UP001500908"/>
    </source>
</evidence>
<keyword evidence="3" id="KW-0804">Transcription</keyword>
<proteinExistence type="predicted"/>
<dbReference type="InterPro" id="IPR011711">
    <property type="entry name" value="GntR_C"/>
</dbReference>
<dbReference type="SMART" id="SM00345">
    <property type="entry name" value="HTH_GNTR"/>
    <property type="match status" value="1"/>
</dbReference>
<dbReference type="PROSITE" id="PS50949">
    <property type="entry name" value="HTH_GNTR"/>
    <property type="match status" value="1"/>
</dbReference>
<gene>
    <name evidence="5" type="ORF">GCM10022402_09140</name>
</gene>
<dbReference type="SUPFAM" id="SSF46785">
    <property type="entry name" value="Winged helix' DNA-binding domain"/>
    <property type="match status" value="1"/>
</dbReference>
<dbReference type="Gene3D" id="1.20.120.530">
    <property type="entry name" value="GntR ligand-binding domain-like"/>
    <property type="match status" value="1"/>
</dbReference>
<dbReference type="Pfam" id="PF00392">
    <property type="entry name" value="GntR"/>
    <property type="match status" value="1"/>
</dbReference>
<dbReference type="CDD" id="cd07377">
    <property type="entry name" value="WHTH_GntR"/>
    <property type="match status" value="1"/>
</dbReference>
<dbReference type="EMBL" id="BAABDD010000003">
    <property type="protein sequence ID" value="GAA3730647.1"/>
    <property type="molecule type" value="Genomic_DNA"/>
</dbReference>
<evidence type="ECO:0000256" key="2">
    <source>
        <dbReference type="ARBA" id="ARBA00023125"/>
    </source>
</evidence>
<evidence type="ECO:0000256" key="3">
    <source>
        <dbReference type="ARBA" id="ARBA00023163"/>
    </source>
</evidence>
<dbReference type="RefSeq" id="WP_344967603.1">
    <property type="nucleotide sequence ID" value="NZ_BAABDD010000003.1"/>
</dbReference>
<evidence type="ECO:0000259" key="4">
    <source>
        <dbReference type="PROSITE" id="PS50949"/>
    </source>
</evidence>
<keyword evidence="1" id="KW-0805">Transcription regulation</keyword>
<dbReference type="SUPFAM" id="SSF48008">
    <property type="entry name" value="GntR ligand-binding domain-like"/>
    <property type="match status" value="1"/>
</dbReference>
<dbReference type="PRINTS" id="PR00035">
    <property type="entry name" value="HTHGNTR"/>
</dbReference>
<feature type="domain" description="HTH gntR-type" evidence="4">
    <location>
        <begin position="5"/>
        <end position="72"/>
    </location>
</feature>
<dbReference type="InterPro" id="IPR000524">
    <property type="entry name" value="Tscrpt_reg_HTH_GntR"/>
</dbReference>
<dbReference type="InterPro" id="IPR036390">
    <property type="entry name" value="WH_DNA-bd_sf"/>
</dbReference>